<evidence type="ECO:0000313" key="1">
    <source>
        <dbReference type="EMBL" id="KAI9457734.1"/>
    </source>
</evidence>
<evidence type="ECO:0000313" key="2">
    <source>
        <dbReference type="Proteomes" id="UP001207468"/>
    </source>
</evidence>
<organism evidence="1 2">
    <name type="scientific">Russula earlei</name>
    <dbReference type="NCBI Taxonomy" id="71964"/>
    <lineage>
        <taxon>Eukaryota</taxon>
        <taxon>Fungi</taxon>
        <taxon>Dikarya</taxon>
        <taxon>Basidiomycota</taxon>
        <taxon>Agaricomycotina</taxon>
        <taxon>Agaricomycetes</taxon>
        <taxon>Russulales</taxon>
        <taxon>Russulaceae</taxon>
        <taxon>Russula</taxon>
    </lineage>
</organism>
<dbReference type="EMBL" id="JAGFNK010000217">
    <property type="protein sequence ID" value="KAI9457734.1"/>
    <property type="molecule type" value="Genomic_DNA"/>
</dbReference>
<name>A0ACC0U358_9AGAM</name>
<reference evidence="1" key="1">
    <citation type="submission" date="2021-03" db="EMBL/GenBank/DDBJ databases">
        <title>Evolutionary priming and transition to the ectomycorrhizal habit in an iconic lineage of mushroom-forming fungi: is preadaptation a requirement?</title>
        <authorList>
            <consortium name="DOE Joint Genome Institute"/>
            <person name="Looney B.P."/>
            <person name="Miyauchi S."/>
            <person name="Morin E."/>
            <person name="Drula E."/>
            <person name="Courty P.E."/>
            <person name="Chicoki N."/>
            <person name="Fauchery L."/>
            <person name="Kohler A."/>
            <person name="Kuo A."/>
            <person name="LaButti K."/>
            <person name="Pangilinan J."/>
            <person name="Lipzen A."/>
            <person name="Riley R."/>
            <person name="Andreopoulos W."/>
            <person name="He G."/>
            <person name="Johnson J."/>
            <person name="Barry K.W."/>
            <person name="Grigoriev I.V."/>
            <person name="Nagy L."/>
            <person name="Hibbett D."/>
            <person name="Henrissat B."/>
            <person name="Matheny P.B."/>
            <person name="Labbe J."/>
            <person name="Martin A.F."/>
        </authorList>
    </citation>
    <scope>NUCLEOTIDE SEQUENCE</scope>
    <source>
        <strain evidence="1">BPL698</strain>
    </source>
</reference>
<sequence>MADEALPSISTGVVGSRFVSQTDIEAARARREEQWKAAYARLGQEPPPAPQEDAYDGRSLAEKLAANRAAKQEEWEEKTKLANQFRALEEDEIMFLDSVRERQEQEERERKVRDGEELKSFREAVAAKVIVKTPPAVPAPESASAPAPKTVSAPAKKPTKASLKGVIVKKKAKSAPEAKSPTEIGKAEKVEHDSPSPHSKRRKVAVES</sequence>
<gene>
    <name evidence="1" type="ORF">F5148DRAFT_1221985</name>
</gene>
<dbReference type="Proteomes" id="UP001207468">
    <property type="component" value="Unassembled WGS sequence"/>
</dbReference>
<comment type="caution">
    <text evidence="1">The sequence shown here is derived from an EMBL/GenBank/DDBJ whole genome shotgun (WGS) entry which is preliminary data.</text>
</comment>
<keyword evidence="2" id="KW-1185">Reference proteome</keyword>
<proteinExistence type="predicted"/>
<accession>A0ACC0U358</accession>
<protein>
    <submittedName>
        <fullName evidence="1">N-terminal domain of NEFA-interacting nuclear protein NIP30-domain-containing protein</fullName>
    </submittedName>
</protein>